<dbReference type="InterPro" id="IPR029057">
    <property type="entry name" value="PRTase-like"/>
</dbReference>
<evidence type="ECO:0000256" key="4">
    <source>
        <dbReference type="ARBA" id="ARBA00022727"/>
    </source>
</evidence>
<dbReference type="FunFam" id="3.40.50.2020:FF:000007">
    <property type="entry name" value="Ribose-phosphate pyrophosphokinase"/>
    <property type="match status" value="1"/>
</dbReference>
<feature type="domain" description="Ribose-phosphate pyrophosphokinase N-terminal" evidence="11">
    <location>
        <begin position="514"/>
        <end position="637"/>
    </location>
</feature>
<dbReference type="NCBIfam" id="TIGR01251">
    <property type="entry name" value="ribP_PPkin"/>
    <property type="match status" value="1"/>
</dbReference>
<dbReference type="InterPro" id="IPR005946">
    <property type="entry name" value="Rib-P_diPkinase"/>
</dbReference>
<dbReference type="PANTHER" id="PTHR10210:SF32">
    <property type="entry name" value="RIBOSE-PHOSPHATE PYROPHOSPHOKINASE 2"/>
    <property type="match status" value="1"/>
</dbReference>
<dbReference type="EC" id="2.7.6.1" evidence="1"/>
<dbReference type="Gene3D" id="3.90.950.10">
    <property type="match status" value="1"/>
</dbReference>
<dbReference type="GO" id="GO:0004749">
    <property type="term" value="F:ribose phosphate diphosphokinase activity"/>
    <property type="evidence" value="ECO:0007669"/>
    <property type="project" value="UniProtKB-EC"/>
</dbReference>
<dbReference type="SMART" id="SM01400">
    <property type="entry name" value="Pribosyltran_N"/>
    <property type="match status" value="1"/>
</dbReference>
<dbReference type="GO" id="GO:0002189">
    <property type="term" value="C:ribose phosphate diphosphokinase complex"/>
    <property type="evidence" value="ECO:0007669"/>
    <property type="project" value="TreeGrafter"/>
</dbReference>
<dbReference type="PANTHER" id="PTHR10210">
    <property type="entry name" value="RIBOSE-PHOSPHATE DIPHOSPHOKINASE FAMILY MEMBER"/>
    <property type="match status" value="1"/>
</dbReference>
<dbReference type="Pfam" id="PF13793">
    <property type="entry name" value="Pribosyltran_N"/>
    <property type="match status" value="1"/>
</dbReference>
<protein>
    <recommendedName>
        <fullName evidence="1">ribose-phosphate diphosphokinase</fullName>
        <ecNumber evidence="1">2.7.6.1</ecNumber>
    </recommendedName>
</protein>
<keyword evidence="3" id="KW-0479">Metal-binding</keyword>
<evidence type="ECO:0000256" key="2">
    <source>
        <dbReference type="ARBA" id="ARBA00022679"/>
    </source>
</evidence>
<evidence type="ECO:0000259" key="10">
    <source>
        <dbReference type="Pfam" id="PF00156"/>
    </source>
</evidence>
<evidence type="ECO:0000256" key="5">
    <source>
        <dbReference type="ARBA" id="ARBA00022741"/>
    </source>
</evidence>
<accession>A0A5K0UBE3</accession>
<gene>
    <name evidence="12" type="ORF">YASMINEVIRUS_1494</name>
</gene>
<evidence type="ECO:0000256" key="3">
    <source>
        <dbReference type="ARBA" id="ARBA00022723"/>
    </source>
</evidence>
<dbReference type="InterPro" id="IPR000836">
    <property type="entry name" value="PRTase_dom"/>
</dbReference>
<dbReference type="Proteomes" id="UP000594342">
    <property type="component" value="Unassembled WGS sequence"/>
</dbReference>
<evidence type="ECO:0000256" key="6">
    <source>
        <dbReference type="ARBA" id="ARBA00022777"/>
    </source>
</evidence>
<dbReference type="InterPro" id="IPR029099">
    <property type="entry name" value="Pribosyltran_N"/>
</dbReference>
<dbReference type="EMBL" id="UPSH01000001">
    <property type="protein sequence ID" value="VBB18962.1"/>
    <property type="molecule type" value="Genomic_DNA"/>
</dbReference>
<dbReference type="GO" id="GO:0006164">
    <property type="term" value="P:purine nucleotide biosynthetic process"/>
    <property type="evidence" value="ECO:0007669"/>
    <property type="project" value="TreeGrafter"/>
</dbReference>
<dbReference type="CDD" id="cd06223">
    <property type="entry name" value="PRTases_typeI"/>
    <property type="match status" value="2"/>
</dbReference>
<dbReference type="InterPro" id="IPR029001">
    <property type="entry name" value="ITPase-like_fam"/>
</dbReference>
<keyword evidence="5" id="KW-0547">Nucleotide-binding</keyword>
<keyword evidence="13" id="KW-1185">Reference proteome</keyword>
<keyword evidence="6" id="KW-0418">Kinase</keyword>
<keyword evidence="2" id="KW-0808">Transferase</keyword>
<evidence type="ECO:0000259" key="11">
    <source>
        <dbReference type="Pfam" id="PF13793"/>
    </source>
</evidence>
<dbReference type="GO" id="GO:0016301">
    <property type="term" value="F:kinase activity"/>
    <property type="evidence" value="ECO:0007669"/>
    <property type="project" value="UniProtKB-KW"/>
</dbReference>
<feature type="domain" description="Phosphoribosyltransferase" evidence="10">
    <location>
        <begin position="289"/>
        <end position="422"/>
    </location>
</feature>
<evidence type="ECO:0000313" key="13">
    <source>
        <dbReference type="Proteomes" id="UP000594342"/>
    </source>
</evidence>
<proteinExistence type="predicted"/>
<evidence type="ECO:0000256" key="8">
    <source>
        <dbReference type="ARBA" id="ARBA00022842"/>
    </source>
</evidence>
<dbReference type="Pfam" id="PF14572">
    <property type="entry name" value="Pribosyl_synth"/>
    <property type="match status" value="1"/>
</dbReference>
<dbReference type="GO" id="GO:0005524">
    <property type="term" value="F:ATP binding"/>
    <property type="evidence" value="ECO:0007669"/>
    <property type="project" value="UniProtKB-KW"/>
</dbReference>
<keyword evidence="7" id="KW-0067">ATP-binding</keyword>
<dbReference type="Pfam" id="PF00156">
    <property type="entry name" value="Pribosyltran"/>
    <property type="match status" value="1"/>
</dbReference>
<comment type="catalytic activity">
    <reaction evidence="9">
        <text>D-ribose 5-phosphate + ATP = 5-phospho-alpha-D-ribose 1-diphosphate + AMP + H(+)</text>
        <dbReference type="Rhea" id="RHEA:15609"/>
        <dbReference type="ChEBI" id="CHEBI:15378"/>
        <dbReference type="ChEBI" id="CHEBI:30616"/>
        <dbReference type="ChEBI" id="CHEBI:58017"/>
        <dbReference type="ChEBI" id="CHEBI:78346"/>
        <dbReference type="ChEBI" id="CHEBI:456215"/>
        <dbReference type="EC" id="2.7.6.1"/>
    </reaction>
</comment>
<keyword evidence="8" id="KW-0460">Magnesium</keyword>
<dbReference type="SUPFAM" id="SSF52972">
    <property type="entry name" value="ITPase-like"/>
    <property type="match status" value="1"/>
</dbReference>
<name>A0A5K0UBE3_9VIRU</name>
<keyword evidence="4" id="KW-0545">Nucleotide biosynthesis</keyword>
<reference evidence="12 13" key="1">
    <citation type="submission" date="2018-10" db="EMBL/GenBank/DDBJ databases">
        <authorList>
            <consortium name="IHU Genomes"/>
        </authorList>
    </citation>
    <scope>NUCLEOTIDE SEQUENCE [LARGE SCALE GENOMIC DNA]</scope>
    <source>
        <strain evidence="12 13">A1</strain>
    </source>
</reference>
<evidence type="ECO:0000256" key="7">
    <source>
        <dbReference type="ARBA" id="ARBA00022840"/>
    </source>
</evidence>
<evidence type="ECO:0000256" key="9">
    <source>
        <dbReference type="ARBA" id="ARBA00049535"/>
    </source>
</evidence>
<dbReference type="GO" id="GO:0000287">
    <property type="term" value="F:magnesium ion binding"/>
    <property type="evidence" value="ECO:0007669"/>
    <property type="project" value="InterPro"/>
</dbReference>
<dbReference type="GO" id="GO:0006015">
    <property type="term" value="P:5-phosphoribose 1-diphosphate biosynthetic process"/>
    <property type="evidence" value="ECO:0007669"/>
    <property type="project" value="TreeGrafter"/>
</dbReference>
<comment type="caution">
    <text evidence="12">The sequence shown here is derived from an EMBL/GenBank/DDBJ whole genome shotgun (WGS) entry which is preliminary data.</text>
</comment>
<dbReference type="Gene3D" id="3.40.50.2020">
    <property type="match status" value="3"/>
</dbReference>
<organism evidence="12 13">
    <name type="scientific">Yasminevirus sp. GU-2018</name>
    <dbReference type="NCBI Taxonomy" id="2420051"/>
    <lineage>
        <taxon>Viruses</taxon>
        <taxon>Varidnaviria</taxon>
        <taxon>Bamfordvirae</taxon>
        <taxon>Nucleocytoviricota</taxon>
        <taxon>Megaviricetes</taxon>
        <taxon>Imitervirales</taxon>
        <taxon>Mimiviridae</taxon>
        <taxon>Klosneuvirinae</taxon>
        <taxon>Yasminevirus</taxon>
        <taxon>Yasminevirus saudimassiliense</taxon>
    </lineage>
</organism>
<evidence type="ECO:0000256" key="1">
    <source>
        <dbReference type="ARBA" id="ARBA00013247"/>
    </source>
</evidence>
<dbReference type="SUPFAM" id="SSF53271">
    <property type="entry name" value="PRTase-like"/>
    <property type="match status" value="2"/>
</dbReference>
<evidence type="ECO:0000313" key="12">
    <source>
        <dbReference type="EMBL" id="VBB18962.1"/>
    </source>
</evidence>
<sequence length="846" mass="94552">MSKLSVPTPISEQSNVYLCSSSSLKLEAVQSCLSKIIINPKITTIEIEVNTPEQPVNEGTARACFSRIKAGVEKLLKDGVKLRSIDKVISIENGVYFEFQKEVPKTSTCYDVCVLMVCSFNDLGEPIDVARYNSFGVKVDNGLFDIYLDVYLDIIKSPSKVTTLIGQPIPFGKSLTVSDTVSDTKTDSKTDFDSSTDLYNKVVFGKTGDVEGYGSTFGQFLAKLFSIQHNNWMVDPRFGNTDRRVQIKDALDKYMIDSNTDVIPDYPKPGVMFKHMTSVTVKPNLLNTMYEALERLISNNFDLNKIDYFAGLDARGFYLAPVLARMFKKGFIPVRKANKVPVAKGQVIARESYGTEYSTDEFGLEFRDEYLCENPSQKKNVLILDDLLATSGSILGALKVLQKVGLNVVGAVTMYDVPALRSVARTKLGTAGLMYKVVINNDNTPDDFMKLAYQIPDIMYKRVKYMLEEAKTPITERKYTLTPEQWNEFGTSDDLTIEEIKEIDAKKMRNVRMIYTEKDKSLANRVLEVLSAQTNTELPKLNKTLRANITNEQFSNGETRIKIDANIRGKHIIVVCQIRTGHINDDLIELLLIMDACARASAEKITVIMPYYPYSRSDKKDDPRCPIGAAVVSKLLDNSNVNNLVSVDLHAGQIQGYLDKGFHNLYMKRYMCEYIYNNYLRFTPKERWNDEFVLIAPDAGSAKSVKGYSSILGVNNIILDKQRNYAVPGTVMASRMIGSVDDIKGKTGLIIDDMADTMGTMCAAAKELVEKGLRDVVVFVTHGILSGEAIARINTTPYIKEVIVSDTLPQEDNVARCPKLRVVSCDELIARTIDGILTGRSVSRLF</sequence>